<dbReference type="InterPro" id="IPR011711">
    <property type="entry name" value="GntR_C"/>
</dbReference>
<evidence type="ECO:0000256" key="4">
    <source>
        <dbReference type="SAM" id="MobiDB-lite"/>
    </source>
</evidence>
<dbReference type="InterPro" id="IPR000524">
    <property type="entry name" value="Tscrpt_reg_HTH_GntR"/>
</dbReference>
<feature type="region of interest" description="Disordered" evidence="4">
    <location>
        <begin position="225"/>
        <end position="246"/>
    </location>
</feature>
<evidence type="ECO:0000313" key="7">
    <source>
        <dbReference type="Proteomes" id="UP001501591"/>
    </source>
</evidence>
<dbReference type="Pfam" id="PF00392">
    <property type="entry name" value="GntR"/>
    <property type="match status" value="1"/>
</dbReference>
<dbReference type="EMBL" id="BAABCP010000001">
    <property type="protein sequence ID" value="GAA3934370.1"/>
    <property type="molecule type" value="Genomic_DNA"/>
</dbReference>
<dbReference type="PROSITE" id="PS50949">
    <property type="entry name" value="HTH_GNTR"/>
    <property type="match status" value="1"/>
</dbReference>
<keyword evidence="1" id="KW-0805">Transcription regulation</keyword>
<proteinExistence type="predicted"/>
<keyword evidence="3" id="KW-0804">Transcription</keyword>
<dbReference type="SMART" id="SM00895">
    <property type="entry name" value="FCD"/>
    <property type="match status" value="1"/>
</dbReference>
<dbReference type="InterPro" id="IPR008920">
    <property type="entry name" value="TF_FadR/GntR_C"/>
</dbReference>
<dbReference type="Proteomes" id="UP001501591">
    <property type="component" value="Unassembled WGS sequence"/>
</dbReference>
<dbReference type="CDD" id="cd07377">
    <property type="entry name" value="WHTH_GntR"/>
    <property type="match status" value="1"/>
</dbReference>
<protein>
    <submittedName>
        <fullName evidence="6">GntR family transcriptional regulator</fullName>
    </submittedName>
</protein>
<dbReference type="Pfam" id="PF07729">
    <property type="entry name" value="FCD"/>
    <property type="match status" value="1"/>
</dbReference>
<evidence type="ECO:0000256" key="1">
    <source>
        <dbReference type="ARBA" id="ARBA00023015"/>
    </source>
</evidence>
<dbReference type="PANTHER" id="PTHR43537">
    <property type="entry name" value="TRANSCRIPTIONAL REGULATOR, GNTR FAMILY"/>
    <property type="match status" value="1"/>
</dbReference>
<keyword evidence="2" id="KW-0238">DNA-binding</keyword>
<gene>
    <name evidence="6" type="ORF">GCM10022383_11040</name>
</gene>
<dbReference type="SUPFAM" id="SSF48008">
    <property type="entry name" value="GntR ligand-binding domain-like"/>
    <property type="match status" value="1"/>
</dbReference>
<reference evidence="7" key="1">
    <citation type="journal article" date="2019" name="Int. J. Syst. Evol. Microbiol.">
        <title>The Global Catalogue of Microorganisms (GCM) 10K type strain sequencing project: providing services to taxonomists for standard genome sequencing and annotation.</title>
        <authorList>
            <consortium name="The Broad Institute Genomics Platform"/>
            <consortium name="The Broad Institute Genome Sequencing Center for Infectious Disease"/>
            <person name="Wu L."/>
            <person name="Ma J."/>
        </authorList>
    </citation>
    <scope>NUCLEOTIDE SEQUENCE [LARGE SCALE GENOMIC DNA]</scope>
    <source>
        <strain evidence="7">JCM 17024</strain>
    </source>
</reference>
<accession>A0ABP7N4G7</accession>
<dbReference type="Gene3D" id="1.20.120.530">
    <property type="entry name" value="GntR ligand-binding domain-like"/>
    <property type="match status" value="1"/>
</dbReference>
<dbReference type="SMART" id="SM00345">
    <property type="entry name" value="HTH_GNTR"/>
    <property type="match status" value="1"/>
</dbReference>
<name>A0ABP7N4G7_9MICO</name>
<feature type="domain" description="HTH gntR-type" evidence="5">
    <location>
        <begin position="13"/>
        <end position="80"/>
    </location>
</feature>
<evidence type="ECO:0000256" key="3">
    <source>
        <dbReference type="ARBA" id="ARBA00023163"/>
    </source>
</evidence>
<dbReference type="InterPro" id="IPR036390">
    <property type="entry name" value="WH_DNA-bd_sf"/>
</dbReference>
<organism evidence="6 7">
    <name type="scientific">Microbacterium soli</name>
    <dbReference type="NCBI Taxonomy" id="446075"/>
    <lineage>
        <taxon>Bacteria</taxon>
        <taxon>Bacillati</taxon>
        <taxon>Actinomycetota</taxon>
        <taxon>Actinomycetes</taxon>
        <taxon>Micrococcales</taxon>
        <taxon>Microbacteriaceae</taxon>
        <taxon>Microbacterium</taxon>
    </lineage>
</organism>
<keyword evidence="7" id="KW-1185">Reference proteome</keyword>
<dbReference type="Gene3D" id="1.10.10.10">
    <property type="entry name" value="Winged helix-like DNA-binding domain superfamily/Winged helix DNA-binding domain"/>
    <property type="match status" value="1"/>
</dbReference>
<evidence type="ECO:0000313" key="6">
    <source>
        <dbReference type="EMBL" id="GAA3934370.1"/>
    </source>
</evidence>
<dbReference type="SUPFAM" id="SSF46785">
    <property type="entry name" value="Winged helix' DNA-binding domain"/>
    <property type="match status" value="1"/>
</dbReference>
<dbReference type="PANTHER" id="PTHR43537:SF24">
    <property type="entry name" value="GLUCONATE OPERON TRANSCRIPTIONAL REPRESSOR"/>
    <property type="match status" value="1"/>
</dbReference>
<dbReference type="InterPro" id="IPR036388">
    <property type="entry name" value="WH-like_DNA-bd_sf"/>
</dbReference>
<dbReference type="RefSeq" id="WP_344818530.1">
    <property type="nucleotide sequence ID" value="NZ_BAABCP010000001.1"/>
</dbReference>
<comment type="caution">
    <text evidence="6">The sequence shown here is derived from an EMBL/GenBank/DDBJ whole genome shotgun (WGS) entry which is preliminary data.</text>
</comment>
<evidence type="ECO:0000259" key="5">
    <source>
        <dbReference type="PROSITE" id="PS50949"/>
    </source>
</evidence>
<sequence length="252" mass="28669">MSEQAPLPDDDETDLPTRVAQWVAAGIIDGRWPTGQRLNEVHIAQELGISRAPVREALRTLGEQGMVTYQARIGCVVNEFSPKTVEDLYAVRAAIERWCVTEGVSRLTDEDIEQMERYLIPMESAWVRRDYPAFYTHAWAMREIIHARSGNEVAVTEIRKLRSRLHQLPLVLHSIPEHSEWVLRRHQDIVTAARARDAEAVADIIVEILTAAGRYVREAYEDRFTGPVENRPRPRPGAAAEDLPKPQVFYGL</sequence>
<evidence type="ECO:0000256" key="2">
    <source>
        <dbReference type="ARBA" id="ARBA00023125"/>
    </source>
</evidence>